<evidence type="ECO:0000313" key="1">
    <source>
        <dbReference type="EMBL" id="MBA8810322.1"/>
    </source>
</evidence>
<proteinExistence type="predicted"/>
<dbReference type="AlphaFoldDB" id="A0A7W3JCL1"/>
<dbReference type="EMBL" id="JACGWV010000002">
    <property type="protein sequence ID" value="MBA8810322.1"/>
    <property type="molecule type" value="Genomic_DNA"/>
</dbReference>
<reference evidence="1 2" key="1">
    <citation type="submission" date="2020-07" db="EMBL/GenBank/DDBJ databases">
        <title>Sequencing the genomes of 1000 actinobacteria strains.</title>
        <authorList>
            <person name="Klenk H.-P."/>
        </authorList>
    </citation>
    <scope>NUCLEOTIDE SEQUENCE [LARGE SCALE GENOMIC DNA]</scope>
    <source>
        <strain evidence="1 2">DSM 44121</strain>
    </source>
</reference>
<comment type="caution">
    <text evidence="1">The sequence shown here is derived from an EMBL/GenBank/DDBJ whole genome shotgun (WGS) entry which is preliminary data.</text>
</comment>
<accession>A0A7W3JCL1</accession>
<dbReference type="Proteomes" id="UP000540568">
    <property type="component" value="Unassembled WGS sequence"/>
</dbReference>
<keyword evidence="2" id="KW-1185">Reference proteome</keyword>
<protein>
    <submittedName>
        <fullName evidence="1">Uncharacterized protein</fullName>
    </submittedName>
</protein>
<evidence type="ECO:0000313" key="2">
    <source>
        <dbReference type="Proteomes" id="UP000540568"/>
    </source>
</evidence>
<sequence length="44" mass="5194">MTLVNVLTRLGTIRTRMTRFRCYCNCDTCKVGRHCHNPENNCDF</sequence>
<organism evidence="1 2">
    <name type="scientific">Promicromonospora sukumoe</name>
    <dbReference type="NCBI Taxonomy" id="88382"/>
    <lineage>
        <taxon>Bacteria</taxon>
        <taxon>Bacillati</taxon>
        <taxon>Actinomycetota</taxon>
        <taxon>Actinomycetes</taxon>
        <taxon>Micrococcales</taxon>
        <taxon>Promicromonosporaceae</taxon>
        <taxon>Promicromonospora</taxon>
    </lineage>
</organism>
<gene>
    <name evidence="1" type="ORF">FHX71_004298</name>
</gene>
<name>A0A7W3JCL1_9MICO</name>